<reference evidence="8 9" key="1">
    <citation type="submission" date="2023-12" db="EMBL/GenBank/DDBJ databases">
        <title>A high-quality genome assembly for Dillenia turbinata (Dilleniales).</title>
        <authorList>
            <person name="Chanderbali A."/>
        </authorList>
    </citation>
    <scope>NUCLEOTIDE SEQUENCE [LARGE SCALE GENOMIC DNA]</scope>
    <source>
        <strain evidence="8">LSX21</strain>
        <tissue evidence="8">Leaf</tissue>
    </source>
</reference>
<sequence length="163" mass="18664">MSSSTKKCRPWRVFLNPFSLSPPISFGEAKRRIYHNSSYFTYNYSLVSLLILFLALIYHPLSLIVLLVIFVFWLFFYFSRDESLVIFGKVIDDYVILILLRVLTVVAVGFTGVWLNVIVGCFVAVFVIVLHAAFRVTDDLFVDEENWSNGGLNSVVSSSYRLV</sequence>
<evidence type="ECO:0000256" key="7">
    <source>
        <dbReference type="RuleBase" id="RU363107"/>
    </source>
</evidence>
<evidence type="ECO:0000256" key="3">
    <source>
        <dbReference type="ARBA" id="ARBA00006483"/>
    </source>
</evidence>
<keyword evidence="4 7" id="KW-0812">Transmembrane</keyword>
<comment type="subcellular location">
    <subcellularLocation>
        <location evidence="2 7">Membrane</location>
        <topology evidence="2 7">Multi-pass membrane protein</topology>
    </subcellularLocation>
</comment>
<keyword evidence="5 7" id="KW-1133">Transmembrane helix</keyword>
<evidence type="ECO:0000256" key="4">
    <source>
        <dbReference type="ARBA" id="ARBA00022692"/>
    </source>
</evidence>
<accession>A0AAN8VXI7</accession>
<evidence type="ECO:0000256" key="1">
    <source>
        <dbReference type="ARBA" id="ARBA00002501"/>
    </source>
</evidence>
<dbReference type="AlphaFoldDB" id="A0AAN8VXI7"/>
<evidence type="ECO:0000256" key="6">
    <source>
        <dbReference type="ARBA" id="ARBA00023136"/>
    </source>
</evidence>
<comment type="similarity">
    <text evidence="3 7">Belongs to the PRA1 family.</text>
</comment>
<gene>
    <name evidence="8" type="ORF">RJ641_031120</name>
</gene>
<dbReference type="InterPro" id="IPR004895">
    <property type="entry name" value="Prenylated_rab_accept_PRA1"/>
</dbReference>
<dbReference type="Proteomes" id="UP001370490">
    <property type="component" value="Unassembled WGS sequence"/>
</dbReference>
<dbReference type="EMBL" id="JBAMMX010000006">
    <property type="protein sequence ID" value="KAK6937612.1"/>
    <property type="molecule type" value="Genomic_DNA"/>
</dbReference>
<feature type="transmembrane region" description="Helical" evidence="7">
    <location>
        <begin position="91"/>
        <end position="108"/>
    </location>
</feature>
<evidence type="ECO:0000256" key="2">
    <source>
        <dbReference type="ARBA" id="ARBA00004141"/>
    </source>
</evidence>
<feature type="transmembrane region" description="Helical" evidence="7">
    <location>
        <begin position="39"/>
        <end position="57"/>
    </location>
</feature>
<evidence type="ECO:0000313" key="9">
    <source>
        <dbReference type="Proteomes" id="UP001370490"/>
    </source>
</evidence>
<keyword evidence="7" id="KW-0813">Transport</keyword>
<evidence type="ECO:0000256" key="5">
    <source>
        <dbReference type="ARBA" id="ARBA00022989"/>
    </source>
</evidence>
<keyword evidence="9" id="KW-1185">Reference proteome</keyword>
<comment type="caution">
    <text evidence="8">The sequence shown here is derived from an EMBL/GenBank/DDBJ whole genome shotgun (WGS) entry which is preliminary data.</text>
</comment>
<dbReference type="PANTHER" id="PTHR19317:SF84">
    <property type="entry name" value="PRA1 FAMILY PROTEIN"/>
    <property type="match status" value="1"/>
</dbReference>
<dbReference type="GO" id="GO:0016192">
    <property type="term" value="P:vesicle-mediated transport"/>
    <property type="evidence" value="ECO:0007669"/>
    <property type="project" value="UniProtKB-ARBA"/>
</dbReference>
<keyword evidence="6 7" id="KW-0472">Membrane</keyword>
<feature type="transmembrane region" description="Helical" evidence="7">
    <location>
        <begin position="114"/>
        <end position="134"/>
    </location>
</feature>
<protein>
    <recommendedName>
        <fullName evidence="7">PRA1 family protein</fullName>
    </recommendedName>
</protein>
<feature type="transmembrane region" description="Helical" evidence="7">
    <location>
        <begin position="63"/>
        <end position="79"/>
    </location>
</feature>
<proteinExistence type="inferred from homology"/>
<dbReference type="GO" id="GO:0005794">
    <property type="term" value="C:Golgi apparatus"/>
    <property type="evidence" value="ECO:0007669"/>
    <property type="project" value="TreeGrafter"/>
</dbReference>
<evidence type="ECO:0000313" key="8">
    <source>
        <dbReference type="EMBL" id="KAK6937612.1"/>
    </source>
</evidence>
<dbReference type="GO" id="GO:0005783">
    <property type="term" value="C:endoplasmic reticulum"/>
    <property type="evidence" value="ECO:0007669"/>
    <property type="project" value="TreeGrafter"/>
</dbReference>
<name>A0AAN8VXI7_9MAGN</name>
<organism evidence="8 9">
    <name type="scientific">Dillenia turbinata</name>
    <dbReference type="NCBI Taxonomy" id="194707"/>
    <lineage>
        <taxon>Eukaryota</taxon>
        <taxon>Viridiplantae</taxon>
        <taxon>Streptophyta</taxon>
        <taxon>Embryophyta</taxon>
        <taxon>Tracheophyta</taxon>
        <taxon>Spermatophyta</taxon>
        <taxon>Magnoliopsida</taxon>
        <taxon>eudicotyledons</taxon>
        <taxon>Gunneridae</taxon>
        <taxon>Pentapetalae</taxon>
        <taxon>Dilleniales</taxon>
        <taxon>Dilleniaceae</taxon>
        <taxon>Dillenia</taxon>
    </lineage>
</organism>
<dbReference type="Pfam" id="PF03208">
    <property type="entry name" value="PRA1"/>
    <property type="match status" value="1"/>
</dbReference>
<dbReference type="GO" id="GO:0016020">
    <property type="term" value="C:membrane"/>
    <property type="evidence" value="ECO:0007669"/>
    <property type="project" value="UniProtKB-SubCell"/>
</dbReference>
<comment type="function">
    <text evidence="1 7">May be involved in both secretory and endocytic intracellular trafficking in the endosomal/prevacuolar compartments.</text>
</comment>
<dbReference type="PANTHER" id="PTHR19317">
    <property type="entry name" value="PRENYLATED RAB ACCEPTOR 1-RELATED"/>
    <property type="match status" value="1"/>
</dbReference>